<dbReference type="Proteomes" id="UP000237752">
    <property type="component" value="Unassembled WGS sequence"/>
</dbReference>
<protein>
    <recommendedName>
        <fullName evidence="2">DUF8129 domain-containing protein</fullName>
    </recommendedName>
</protein>
<dbReference type="InterPro" id="IPR058442">
    <property type="entry name" value="DUF8129"/>
</dbReference>
<evidence type="ECO:0000313" key="3">
    <source>
        <dbReference type="EMBL" id="PRZ40994.1"/>
    </source>
</evidence>
<dbReference type="RefSeq" id="WP_106349662.1">
    <property type="nucleotide sequence ID" value="NZ_PVUE01000012.1"/>
</dbReference>
<feature type="region of interest" description="Disordered" evidence="1">
    <location>
        <begin position="168"/>
        <end position="187"/>
    </location>
</feature>
<dbReference type="OrthoDB" id="3544242at2"/>
<reference evidence="3 4" key="1">
    <citation type="submission" date="2018-03" db="EMBL/GenBank/DDBJ databases">
        <title>Genomic Encyclopedia of Archaeal and Bacterial Type Strains, Phase II (KMG-II): from individual species to whole genera.</title>
        <authorList>
            <person name="Goeker M."/>
        </authorList>
    </citation>
    <scope>NUCLEOTIDE SEQUENCE [LARGE SCALE GENOMIC DNA]</scope>
    <source>
        <strain evidence="3 4">DSM 100065</strain>
    </source>
</reference>
<comment type="caution">
    <text evidence="3">The sequence shown here is derived from an EMBL/GenBank/DDBJ whole genome shotgun (WGS) entry which is preliminary data.</text>
</comment>
<gene>
    <name evidence="3" type="ORF">CLV47_11227</name>
</gene>
<feature type="compositionally biased region" description="Acidic residues" evidence="1">
    <location>
        <begin position="87"/>
        <end position="97"/>
    </location>
</feature>
<feature type="domain" description="DUF8129" evidence="2">
    <location>
        <begin position="197"/>
        <end position="237"/>
    </location>
</feature>
<feature type="compositionally biased region" description="Low complexity" evidence="1">
    <location>
        <begin position="124"/>
        <end position="133"/>
    </location>
</feature>
<dbReference type="AlphaFoldDB" id="A0A2T0ZXI8"/>
<dbReference type="Pfam" id="PF26450">
    <property type="entry name" value="DUF8129"/>
    <property type="match status" value="1"/>
</dbReference>
<keyword evidence="4" id="KW-1185">Reference proteome</keyword>
<accession>A0A2T0ZXI8</accession>
<dbReference type="EMBL" id="PVUE01000012">
    <property type="protein sequence ID" value="PRZ40994.1"/>
    <property type="molecule type" value="Genomic_DNA"/>
</dbReference>
<proteinExistence type="predicted"/>
<evidence type="ECO:0000259" key="2">
    <source>
        <dbReference type="Pfam" id="PF26450"/>
    </source>
</evidence>
<evidence type="ECO:0000256" key="1">
    <source>
        <dbReference type="SAM" id="MobiDB-lite"/>
    </source>
</evidence>
<sequence>MSQSKLPPSLSALLAVDLPTPLKAAAGLAVQALEDARALPDRISGLPMALVTAVMQRSLQAQQQYTELVTKGEQLINTLRGPSEEVPEWATFDEDLPEVAPRTTRQRTDTGTPKTHTDPRPAAPKKAPAKAKPTVSDTRSKPRNRVRPPGIGPGSSFDQQALEDMPIARRRTRSPKSNGTASDAPVAGFDDMTLPQIRARVKSFDAATLQALVVYETAQGNRAPVLKMLATRLTALKPQG</sequence>
<dbReference type="NCBIfam" id="NF033649">
    <property type="entry name" value="LipDrop_Rv1109c"/>
    <property type="match status" value="1"/>
</dbReference>
<organism evidence="3 4">
    <name type="scientific">Antricoccus suffuscus</name>
    <dbReference type="NCBI Taxonomy" id="1629062"/>
    <lineage>
        <taxon>Bacteria</taxon>
        <taxon>Bacillati</taxon>
        <taxon>Actinomycetota</taxon>
        <taxon>Actinomycetes</taxon>
        <taxon>Geodermatophilales</taxon>
        <taxon>Antricoccaceae</taxon>
        <taxon>Antricoccus</taxon>
    </lineage>
</organism>
<name>A0A2T0ZXI8_9ACTN</name>
<dbReference type="InterPro" id="IPR047728">
    <property type="entry name" value="LipDrop-assoc"/>
</dbReference>
<feature type="region of interest" description="Disordered" evidence="1">
    <location>
        <begin position="87"/>
        <end position="161"/>
    </location>
</feature>
<evidence type="ECO:0000313" key="4">
    <source>
        <dbReference type="Proteomes" id="UP000237752"/>
    </source>
</evidence>